<dbReference type="InterPro" id="IPR036291">
    <property type="entry name" value="NAD(P)-bd_dom_sf"/>
</dbReference>
<comment type="caution">
    <text evidence="1">The sequence shown here is derived from an EMBL/GenBank/DDBJ whole genome shotgun (WGS) entry which is preliminary data.</text>
</comment>
<accession>A0A2W1JNQ7</accession>
<organism evidence="1 2">
    <name type="scientific">Acaryochloris thomasi RCC1774</name>
    <dbReference type="NCBI Taxonomy" id="1764569"/>
    <lineage>
        <taxon>Bacteria</taxon>
        <taxon>Bacillati</taxon>
        <taxon>Cyanobacteriota</taxon>
        <taxon>Cyanophyceae</taxon>
        <taxon>Acaryochloridales</taxon>
        <taxon>Acaryochloridaceae</taxon>
        <taxon>Acaryochloris</taxon>
        <taxon>Acaryochloris thomasi</taxon>
    </lineage>
</organism>
<sequence>MVSGRSQKRIDRAVTSLSAKYGEERVSGCRCDVSNAEQVQCLWNEAIQAWG</sequence>
<dbReference type="Proteomes" id="UP000248857">
    <property type="component" value="Unassembled WGS sequence"/>
</dbReference>
<evidence type="ECO:0000313" key="1">
    <source>
        <dbReference type="EMBL" id="PZD74963.1"/>
    </source>
</evidence>
<dbReference type="Gene3D" id="3.40.50.720">
    <property type="entry name" value="NAD(P)-binding Rossmann-like Domain"/>
    <property type="match status" value="1"/>
</dbReference>
<proteinExistence type="predicted"/>
<dbReference type="EMBL" id="PQWO01000002">
    <property type="protein sequence ID" value="PZD74963.1"/>
    <property type="molecule type" value="Genomic_DNA"/>
</dbReference>
<protein>
    <submittedName>
        <fullName evidence="1">Uncharacterized protein</fullName>
    </submittedName>
</protein>
<gene>
    <name evidence="1" type="ORF">C1752_00841</name>
</gene>
<dbReference type="SUPFAM" id="SSF51735">
    <property type="entry name" value="NAD(P)-binding Rossmann-fold domains"/>
    <property type="match status" value="1"/>
</dbReference>
<dbReference type="AlphaFoldDB" id="A0A2W1JNQ7"/>
<evidence type="ECO:0000313" key="2">
    <source>
        <dbReference type="Proteomes" id="UP000248857"/>
    </source>
</evidence>
<reference evidence="1 2" key="1">
    <citation type="journal article" date="2018" name="Sci. Rep.">
        <title>A novel species of the marine cyanobacterium Acaryochloris with a unique pigment content and lifestyle.</title>
        <authorList>
            <person name="Partensky F."/>
            <person name="Six C."/>
            <person name="Ratin M."/>
            <person name="Garczarek L."/>
            <person name="Vaulot D."/>
            <person name="Probert I."/>
            <person name="Calteau A."/>
            <person name="Gourvil P."/>
            <person name="Marie D."/>
            <person name="Grebert T."/>
            <person name="Bouchier C."/>
            <person name="Le Panse S."/>
            <person name="Gachenot M."/>
            <person name="Rodriguez F."/>
            <person name="Garrido J.L."/>
        </authorList>
    </citation>
    <scope>NUCLEOTIDE SEQUENCE [LARGE SCALE GENOMIC DNA]</scope>
    <source>
        <strain evidence="1 2">RCC1774</strain>
    </source>
</reference>
<keyword evidence="2" id="KW-1185">Reference proteome</keyword>
<name>A0A2W1JNQ7_9CYAN</name>